<feature type="chain" id="PRO_5015133337" evidence="1">
    <location>
        <begin position="25"/>
        <end position="41"/>
    </location>
</feature>
<feature type="signal peptide" evidence="1">
    <location>
        <begin position="1"/>
        <end position="24"/>
    </location>
</feature>
<keyword evidence="1" id="KW-0732">Signal</keyword>
<dbReference type="EMBL" id="GGEC01003688">
    <property type="protein sequence ID" value="MBW84171.1"/>
    <property type="molecule type" value="Transcribed_RNA"/>
</dbReference>
<sequence length="41" mass="4869">MFSASCRDRFLICLLLFIERELWTISSLSCRSCEMRVLLIL</sequence>
<name>A0A2P2ISG6_RHIMU</name>
<protein>
    <submittedName>
        <fullName evidence="2">Putative histidine-containing phosphotransfer protein 3b</fullName>
    </submittedName>
</protein>
<proteinExistence type="predicted"/>
<dbReference type="AlphaFoldDB" id="A0A2P2ISG6"/>
<reference evidence="2" key="1">
    <citation type="submission" date="2018-02" db="EMBL/GenBank/DDBJ databases">
        <title>Rhizophora mucronata_Transcriptome.</title>
        <authorList>
            <person name="Meera S.P."/>
            <person name="Sreeshan A."/>
            <person name="Augustine A."/>
        </authorList>
    </citation>
    <scope>NUCLEOTIDE SEQUENCE</scope>
    <source>
        <tissue evidence="2">Leaf</tissue>
    </source>
</reference>
<organism evidence="2">
    <name type="scientific">Rhizophora mucronata</name>
    <name type="common">Asiatic mangrove</name>
    <dbReference type="NCBI Taxonomy" id="61149"/>
    <lineage>
        <taxon>Eukaryota</taxon>
        <taxon>Viridiplantae</taxon>
        <taxon>Streptophyta</taxon>
        <taxon>Embryophyta</taxon>
        <taxon>Tracheophyta</taxon>
        <taxon>Spermatophyta</taxon>
        <taxon>Magnoliopsida</taxon>
        <taxon>eudicotyledons</taxon>
        <taxon>Gunneridae</taxon>
        <taxon>Pentapetalae</taxon>
        <taxon>rosids</taxon>
        <taxon>fabids</taxon>
        <taxon>Malpighiales</taxon>
        <taxon>Rhizophoraceae</taxon>
        <taxon>Rhizophora</taxon>
    </lineage>
</organism>
<accession>A0A2P2ISG6</accession>
<evidence type="ECO:0000313" key="2">
    <source>
        <dbReference type="EMBL" id="MBW84171.1"/>
    </source>
</evidence>
<evidence type="ECO:0000256" key="1">
    <source>
        <dbReference type="SAM" id="SignalP"/>
    </source>
</evidence>